<keyword evidence="5" id="KW-1185">Reference proteome</keyword>
<dbReference type="EC" id="3.5.1.88" evidence="2"/>
<feature type="binding site" evidence="2">
    <location>
        <position position="142"/>
    </location>
    <ligand>
        <name>Fe cation</name>
        <dbReference type="ChEBI" id="CHEBI:24875"/>
    </ligand>
</feature>
<evidence type="ECO:0000256" key="1">
    <source>
        <dbReference type="ARBA" id="ARBA00010759"/>
    </source>
</evidence>
<dbReference type="Gene3D" id="3.90.45.10">
    <property type="entry name" value="Peptide deformylase"/>
    <property type="match status" value="1"/>
</dbReference>
<dbReference type="Pfam" id="PF01327">
    <property type="entry name" value="Pep_deformylase"/>
    <property type="match status" value="1"/>
</dbReference>
<evidence type="ECO:0000256" key="3">
    <source>
        <dbReference type="SAM" id="MobiDB-lite"/>
    </source>
</evidence>
<dbReference type="EMBL" id="CP036290">
    <property type="protein sequence ID" value="QDU86228.1"/>
    <property type="molecule type" value="Genomic_DNA"/>
</dbReference>
<feature type="region of interest" description="Disordered" evidence="3">
    <location>
        <begin position="176"/>
        <end position="197"/>
    </location>
</feature>
<dbReference type="PRINTS" id="PR01576">
    <property type="entry name" value="PDEFORMYLASE"/>
</dbReference>
<gene>
    <name evidence="2 4" type="primary">def</name>
    <name evidence="4" type="ORF">Pla163_33780</name>
</gene>
<dbReference type="PIRSF" id="PIRSF004749">
    <property type="entry name" value="Pep_def"/>
    <property type="match status" value="1"/>
</dbReference>
<dbReference type="AlphaFoldDB" id="A0A518D421"/>
<keyword evidence="2" id="KW-0648">Protein biosynthesis</keyword>
<dbReference type="RefSeq" id="WP_419186050.1">
    <property type="nucleotide sequence ID" value="NZ_CP036290.1"/>
</dbReference>
<dbReference type="PANTHER" id="PTHR10458">
    <property type="entry name" value="PEPTIDE DEFORMYLASE"/>
    <property type="match status" value="1"/>
</dbReference>
<protein>
    <recommendedName>
        <fullName evidence="2">Peptide deformylase</fullName>
        <shortName evidence="2">PDF</shortName>
        <ecNumber evidence="2">3.5.1.88</ecNumber>
    </recommendedName>
    <alternativeName>
        <fullName evidence="2">Polypeptide deformylase</fullName>
    </alternativeName>
</protein>
<keyword evidence="2" id="KW-0408">Iron</keyword>
<evidence type="ECO:0000313" key="5">
    <source>
        <dbReference type="Proteomes" id="UP000319342"/>
    </source>
</evidence>
<dbReference type="GO" id="GO:0006412">
    <property type="term" value="P:translation"/>
    <property type="evidence" value="ECO:0007669"/>
    <property type="project" value="UniProtKB-UniRule"/>
</dbReference>
<dbReference type="GO" id="GO:0042586">
    <property type="term" value="F:peptide deformylase activity"/>
    <property type="evidence" value="ECO:0007669"/>
    <property type="project" value="UniProtKB-UniRule"/>
</dbReference>
<reference evidence="4 5" key="1">
    <citation type="submission" date="2019-02" db="EMBL/GenBank/DDBJ databases">
        <title>Deep-cultivation of Planctomycetes and their phenomic and genomic characterization uncovers novel biology.</title>
        <authorList>
            <person name="Wiegand S."/>
            <person name="Jogler M."/>
            <person name="Boedeker C."/>
            <person name="Pinto D."/>
            <person name="Vollmers J."/>
            <person name="Rivas-Marin E."/>
            <person name="Kohn T."/>
            <person name="Peeters S.H."/>
            <person name="Heuer A."/>
            <person name="Rast P."/>
            <person name="Oberbeckmann S."/>
            <person name="Bunk B."/>
            <person name="Jeske O."/>
            <person name="Meyerdierks A."/>
            <person name="Storesund J.E."/>
            <person name="Kallscheuer N."/>
            <person name="Luecker S."/>
            <person name="Lage O.M."/>
            <person name="Pohl T."/>
            <person name="Merkel B.J."/>
            <person name="Hornburger P."/>
            <person name="Mueller R.-W."/>
            <person name="Bruemmer F."/>
            <person name="Labrenz M."/>
            <person name="Spormann A.M."/>
            <person name="Op den Camp H."/>
            <person name="Overmann J."/>
            <person name="Amann R."/>
            <person name="Jetten M.S.M."/>
            <person name="Mascher T."/>
            <person name="Medema M.H."/>
            <person name="Devos D.P."/>
            <person name="Kaster A.-K."/>
            <person name="Ovreas L."/>
            <person name="Rohde M."/>
            <person name="Galperin M.Y."/>
            <person name="Jogler C."/>
        </authorList>
    </citation>
    <scope>NUCLEOTIDE SEQUENCE [LARGE SCALE GENOMIC DNA]</scope>
    <source>
        <strain evidence="4 5">Pla163</strain>
    </source>
</reference>
<dbReference type="InterPro" id="IPR023635">
    <property type="entry name" value="Peptide_deformylase"/>
</dbReference>
<dbReference type="InterPro" id="IPR036821">
    <property type="entry name" value="Peptide_deformylase_sf"/>
</dbReference>
<organism evidence="4 5">
    <name type="scientific">Rohdeia mirabilis</name>
    <dbReference type="NCBI Taxonomy" id="2528008"/>
    <lineage>
        <taxon>Bacteria</taxon>
        <taxon>Pseudomonadati</taxon>
        <taxon>Planctomycetota</taxon>
        <taxon>Planctomycetia</taxon>
        <taxon>Planctomycetia incertae sedis</taxon>
        <taxon>Rohdeia</taxon>
    </lineage>
</organism>
<dbReference type="Proteomes" id="UP000319342">
    <property type="component" value="Chromosome"/>
</dbReference>
<dbReference type="SUPFAM" id="SSF56420">
    <property type="entry name" value="Peptide deformylase"/>
    <property type="match status" value="1"/>
</dbReference>
<dbReference type="GO" id="GO:0046872">
    <property type="term" value="F:metal ion binding"/>
    <property type="evidence" value="ECO:0007669"/>
    <property type="project" value="UniProtKB-KW"/>
</dbReference>
<dbReference type="CDD" id="cd00487">
    <property type="entry name" value="Pep_deformylase"/>
    <property type="match status" value="1"/>
</dbReference>
<comment type="similarity">
    <text evidence="1 2">Belongs to the polypeptide deformylase family.</text>
</comment>
<evidence type="ECO:0000256" key="2">
    <source>
        <dbReference type="HAMAP-Rule" id="MF_00163"/>
    </source>
</evidence>
<accession>A0A518D421</accession>
<evidence type="ECO:0000313" key="4">
    <source>
        <dbReference type="EMBL" id="QDU86228.1"/>
    </source>
</evidence>
<proteinExistence type="inferred from homology"/>
<comment type="catalytic activity">
    <reaction evidence="2">
        <text>N-terminal N-formyl-L-methionyl-[peptide] + H2O = N-terminal L-methionyl-[peptide] + formate</text>
        <dbReference type="Rhea" id="RHEA:24420"/>
        <dbReference type="Rhea" id="RHEA-COMP:10639"/>
        <dbReference type="Rhea" id="RHEA-COMP:10640"/>
        <dbReference type="ChEBI" id="CHEBI:15377"/>
        <dbReference type="ChEBI" id="CHEBI:15740"/>
        <dbReference type="ChEBI" id="CHEBI:49298"/>
        <dbReference type="ChEBI" id="CHEBI:64731"/>
        <dbReference type="EC" id="3.5.1.88"/>
    </reaction>
</comment>
<comment type="cofactor">
    <cofactor evidence="2">
        <name>Fe(2+)</name>
        <dbReference type="ChEBI" id="CHEBI:29033"/>
    </cofactor>
    <text evidence="2">Binds 1 Fe(2+) ion.</text>
</comment>
<name>A0A518D421_9BACT</name>
<sequence>MTELHYDLTIYPDPRLRVRAAAITAFDDELASIVKAMFERMYASNGVGLAAPQVGLKIRLFVLNEAGEPGQGEEMVFVNPTITQRVGAPNLYEEGCLSFPQIYAEVERPSSCHVTWQDLAGNEHERDFDGFLSRIIQHEYDHLEGVLLVDRMSPADKARHRHALDELVEDYKATLAPAKPSKGPSWLPKRAGSKKRR</sequence>
<feature type="binding site" evidence="2">
    <location>
        <position position="96"/>
    </location>
    <ligand>
        <name>Fe cation</name>
        <dbReference type="ChEBI" id="CHEBI:24875"/>
    </ligand>
</feature>
<feature type="binding site" evidence="2">
    <location>
        <position position="138"/>
    </location>
    <ligand>
        <name>Fe cation</name>
        <dbReference type="ChEBI" id="CHEBI:24875"/>
    </ligand>
</feature>
<feature type="active site" evidence="2">
    <location>
        <position position="139"/>
    </location>
</feature>
<dbReference type="HAMAP" id="MF_00163">
    <property type="entry name" value="Pep_deformylase"/>
    <property type="match status" value="1"/>
</dbReference>
<comment type="function">
    <text evidence="2">Removes the formyl group from the N-terminal Met of newly synthesized proteins. Requires at least a dipeptide for an efficient rate of reaction. N-terminal L-methionine is a prerequisite for activity but the enzyme has broad specificity at other positions.</text>
</comment>
<dbReference type="PANTHER" id="PTHR10458:SF22">
    <property type="entry name" value="PEPTIDE DEFORMYLASE"/>
    <property type="match status" value="1"/>
</dbReference>
<keyword evidence="2 4" id="KW-0378">Hydrolase</keyword>
<keyword evidence="2" id="KW-0479">Metal-binding</keyword>
<dbReference type="NCBIfam" id="NF001159">
    <property type="entry name" value="PRK00150.1-3"/>
    <property type="match status" value="1"/>
</dbReference>
<dbReference type="NCBIfam" id="TIGR00079">
    <property type="entry name" value="pept_deformyl"/>
    <property type="match status" value="1"/>
</dbReference>